<dbReference type="Proteomes" id="UP001235939">
    <property type="component" value="Chromosome 18"/>
</dbReference>
<accession>A0ABY6LFK9</accession>
<organism evidence="1 2">
    <name type="scientific">Cordylochernes scorpioides</name>
    <dbReference type="NCBI Taxonomy" id="51811"/>
    <lineage>
        <taxon>Eukaryota</taxon>
        <taxon>Metazoa</taxon>
        <taxon>Ecdysozoa</taxon>
        <taxon>Arthropoda</taxon>
        <taxon>Chelicerata</taxon>
        <taxon>Arachnida</taxon>
        <taxon>Pseudoscorpiones</taxon>
        <taxon>Cheliferoidea</taxon>
        <taxon>Chernetidae</taxon>
        <taxon>Cordylochernes</taxon>
    </lineage>
</organism>
<name>A0ABY6LFK9_9ARAC</name>
<protein>
    <submittedName>
        <fullName evidence="1">RNF157</fullName>
    </submittedName>
</protein>
<proteinExistence type="predicted"/>
<evidence type="ECO:0000313" key="2">
    <source>
        <dbReference type="Proteomes" id="UP001235939"/>
    </source>
</evidence>
<dbReference type="EMBL" id="CP092880">
    <property type="protein sequence ID" value="UYV79964.1"/>
    <property type="molecule type" value="Genomic_DNA"/>
</dbReference>
<keyword evidence="2" id="KW-1185">Reference proteome</keyword>
<reference evidence="1 2" key="1">
    <citation type="submission" date="2022-01" db="EMBL/GenBank/DDBJ databases">
        <title>A chromosomal length assembly of Cordylochernes scorpioides.</title>
        <authorList>
            <person name="Zeh D."/>
            <person name="Zeh J."/>
        </authorList>
    </citation>
    <scope>NUCLEOTIDE SEQUENCE [LARGE SCALE GENOMIC DNA]</scope>
    <source>
        <strain evidence="1">IN4F17</strain>
        <tissue evidence="1">Whole Body</tissue>
    </source>
</reference>
<gene>
    <name evidence="1" type="ORF">LAZ67_18001206</name>
</gene>
<sequence>MSWVMSDTGPSTKTPDGSFYPTLIRKELLDGLSPDSPAPHAYNIEFIFDTDIRCAITIYYFCTEEITQNGVM</sequence>
<evidence type="ECO:0000313" key="1">
    <source>
        <dbReference type="EMBL" id="UYV79964.1"/>
    </source>
</evidence>